<evidence type="ECO:0000313" key="10">
    <source>
        <dbReference type="EMBL" id="CAI9273734.1"/>
    </source>
</evidence>
<dbReference type="GO" id="GO:0000056">
    <property type="term" value="P:ribosomal small subunit export from nucleus"/>
    <property type="evidence" value="ECO:0007669"/>
    <property type="project" value="InterPro"/>
</dbReference>
<dbReference type="GO" id="GO:0000055">
    <property type="term" value="P:ribosomal large subunit export from nucleus"/>
    <property type="evidence" value="ECO:0007669"/>
    <property type="project" value="InterPro"/>
</dbReference>
<dbReference type="PANTHER" id="PTHR13257:SF0">
    <property type="entry name" value="NUCLEAR PORE COMPLEX PROTEIN NUP88"/>
    <property type="match status" value="1"/>
</dbReference>
<feature type="region of interest" description="Disordered" evidence="9">
    <location>
        <begin position="763"/>
        <end position="791"/>
    </location>
</feature>
<keyword evidence="5" id="KW-0811">Translocation</keyword>
<dbReference type="InterPro" id="IPR019321">
    <property type="entry name" value="Nucleoporin_Nup88"/>
</dbReference>
<evidence type="ECO:0000256" key="7">
    <source>
        <dbReference type="ARBA" id="ARBA00023242"/>
    </source>
</evidence>
<feature type="coiled-coil region" evidence="8">
    <location>
        <begin position="671"/>
        <end position="712"/>
    </location>
</feature>
<dbReference type="Pfam" id="PF10168">
    <property type="entry name" value="Nup88"/>
    <property type="match status" value="2"/>
</dbReference>
<proteinExistence type="predicted"/>
<comment type="subcellular location">
    <subcellularLocation>
        <location evidence="1">Nucleus</location>
        <location evidence="1">Nuclear pore complex</location>
    </subcellularLocation>
</comment>
<dbReference type="PANTHER" id="PTHR13257">
    <property type="entry name" value="NUCLEOPORIN NUP84-RELATED"/>
    <property type="match status" value="1"/>
</dbReference>
<evidence type="ECO:0000256" key="4">
    <source>
        <dbReference type="ARBA" id="ARBA00022927"/>
    </source>
</evidence>
<name>A0AA35YGW7_LACSI</name>
<feature type="compositionally biased region" description="Low complexity" evidence="9">
    <location>
        <begin position="16"/>
        <end position="47"/>
    </location>
</feature>
<evidence type="ECO:0000256" key="8">
    <source>
        <dbReference type="SAM" id="Coils"/>
    </source>
</evidence>
<dbReference type="GO" id="GO:0006406">
    <property type="term" value="P:mRNA export from nucleus"/>
    <property type="evidence" value="ECO:0007669"/>
    <property type="project" value="TreeGrafter"/>
</dbReference>
<organism evidence="10 11">
    <name type="scientific">Lactuca saligna</name>
    <name type="common">Willowleaf lettuce</name>
    <dbReference type="NCBI Taxonomy" id="75948"/>
    <lineage>
        <taxon>Eukaryota</taxon>
        <taxon>Viridiplantae</taxon>
        <taxon>Streptophyta</taxon>
        <taxon>Embryophyta</taxon>
        <taxon>Tracheophyta</taxon>
        <taxon>Spermatophyta</taxon>
        <taxon>Magnoliopsida</taxon>
        <taxon>eudicotyledons</taxon>
        <taxon>Gunneridae</taxon>
        <taxon>Pentapetalae</taxon>
        <taxon>asterids</taxon>
        <taxon>campanulids</taxon>
        <taxon>Asterales</taxon>
        <taxon>Asteraceae</taxon>
        <taxon>Cichorioideae</taxon>
        <taxon>Cichorieae</taxon>
        <taxon>Lactucinae</taxon>
        <taxon>Lactuca</taxon>
    </lineage>
</organism>
<gene>
    <name evidence="10" type="ORF">LSALG_LOCUS13864</name>
</gene>
<evidence type="ECO:0000256" key="3">
    <source>
        <dbReference type="ARBA" id="ARBA00022816"/>
    </source>
</evidence>
<dbReference type="GO" id="GO:0006606">
    <property type="term" value="P:protein import into nucleus"/>
    <property type="evidence" value="ECO:0007669"/>
    <property type="project" value="TreeGrafter"/>
</dbReference>
<dbReference type="EMBL" id="OX465078">
    <property type="protein sequence ID" value="CAI9273734.1"/>
    <property type="molecule type" value="Genomic_DNA"/>
</dbReference>
<evidence type="ECO:0000256" key="9">
    <source>
        <dbReference type="SAM" id="MobiDB-lite"/>
    </source>
</evidence>
<keyword evidence="6" id="KW-0906">Nuclear pore complex</keyword>
<dbReference type="GO" id="GO:0005643">
    <property type="term" value="C:nuclear pore"/>
    <property type="evidence" value="ECO:0007669"/>
    <property type="project" value="UniProtKB-SubCell"/>
</dbReference>
<feature type="compositionally biased region" description="Basic residues" evidence="9">
    <location>
        <begin position="772"/>
        <end position="783"/>
    </location>
</feature>
<dbReference type="Proteomes" id="UP001177003">
    <property type="component" value="Chromosome 2"/>
</dbReference>
<evidence type="ECO:0000256" key="5">
    <source>
        <dbReference type="ARBA" id="ARBA00023010"/>
    </source>
</evidence>
<dbReference type="InterPro" id="IPR037700">
    <property type="entry name" value="NUP88/NUP82"/>
</dbReference>
<keyword evidence="8" id="KW-0175">Coiled coil</keyword>
<feature type="region of interest" description="Disordered" evidence="9">
    <location>
        <begin position="1"/>
        <end position="53"/>
    </location>
</feature>
<evidence type="ECO:0008006" key="12">
    <source>
        <dbReference type="Google" id="ProtNLM"/>
    </source>
</evidence>
<dbReference type="GO" id="GO:0017056">
    <property type="term" value="F:structural constituent of nuclear pore"/>
    <property type="evidence" value="ECO:0007669"/>
    <property type="project" value="InterPro"/>
</dbReference>
<keyword evidence="2" id="KW-0813">Transport</keyword>
<evidence type="ECO:0000256" key="2">
    <source>
        <dbReference type="ARBA" id="ARBA00022448"/>
    </source>
</evidence>
<protein>
    <recommendedName>
        <fullName evidence="12">Nuclear pore complex protein NUP88</fullName>
    </recommendedName>
</protein>
<keyword evidence="7" id="KW-0539">Nucleus</keyword>
<keyword evidence="4" id="KW-0653">Protein transport</keyword>
<reference evidence="10" key="1">
    <citation type="submission" date="2023-04" db="EMBL/GenBank/DDBJ databases">
        <authorList>
            <person name="Vijverberg K."/>
            <person name="Xiong W."/>
            <person name="Schranz E."/>
        </authorList>
    </citation>
    <scope>NUCLEOTIDE SEQUENCE</scope>
</reference>
<evidence type="ECO:0000313" key="11">
    <source>
        <dbReference type="Proteomes" id="UP001177003"/>
    </source>
</evidence>
<keyword evidence="11" id="KW-1185">Reference proteome</keyword>
<evidence type="ECO:0000256" key="6">
    <source>
        <dbReference type="ARBA" id="ARBA00023132"/>
    </source>
</evidence>
<sequence>MRFNFDIPEPSSKGALTPPSQSRSLTPPSQSRSLTPPSQSQSRSPSSATPANEEVEWVPLQSHPIFSNATTTHSSNDVPKKRNLMAWDGASRLYYWDINTQSLHRISLRFGEPEPTSVLAASPTKVMRADVELNFKVDRITINRHGSALLLEGSDGIRVMYLYGSSSSKDSAVICRTVSVGSDVYFNTNNAIRTLKVSWHPYSDTHLGILSSDSVFRLYDLSVALEQPEQEYYLQPVERGRSRNASSICPVDFSFGGDHLWDRFSVFILFSDGSVYILCPVVPFGSVYKWESVLEIYNDAQTFGLKASSSKAVSNANLAISWLEATFPDLAEQAAEGGNQPALKSHPYALFDSSVSLQGPLHKVYHGKEEDLSESKVSECEGRAVSFLYKAVSKDSVIVTAFSSGQLQIDALADEIQPVWTPGNQPRLSVNSHDRIIGIAMICETHSNELSVDYDIWLGHSPPLLKLGTVDLALPGKPESGSLISLFVDPLIPERIYSVHDGGVDSIVLHFLPFTNQKNGIDDDIRAPTVQSVLSTCQVESSVSALCGFVALSDSFGCSWIVGLTSGFECVVIGMESWNLLLPARIDKEKKFGNGNLEEVGDATIISKELLMGPKVVIVPPTSQNPVAADSIEGRSTLHQYFKLFHENYVEYAHKVYFELKHHGPQLKKIIDDQHARLREAQQKLAKVEEKQEKLENRIDHVIQTHDHLEERLLNLKNLPGIHKKPLSKAEREFKMELDRFRGVELDALHTTIEAINGRIQRYSSSPQSKKPNQRRQIAGRRKGNAEDDEISHLKSSIAKLSIVNNENAKKVKLVDSALKNRESNL</sequence>
<dbReference type="AlphaFoldDB" id="A0AA35YGW7"/>
<accession>A0AA35YGW7</accession>
<keyword evidence="3" id="KW-0509">mRNA transport</keyword>
<evidence type="ECO:0000256" key="1">
    <source>
        <dbReference type="ARBA" id="ARBA00004567"/>
    </source>
</evidence>